<dbReference type="PANTHER" id="PTHR16121">
    <property type="entry name" value="CAP-SPECIFIC MRNA (NUCLEOSIDE-2'-O-)-METHYLTRANSFERASE 1-RELATED"/>
    <property type="match status" value="1"/>
</dbReference>
<dbReference type="SMART" id="SM00443">
    <property type="entry name" value="G_patch"/>
    <property type="match status" value="1"/>
</dbReference>
<dbReference type="GO" id="GO:0003676">
    <property type="term" value="F:nucleic acid binding"/>
    <property type="evidence" value="ECO:0007669"/>
    <property type="project" value="InterPro"/>
</dbReference>
<evidence type="ECO:0000256" key="8">
    <source>
        <dbReference type="ARBA" id="ARBA00022691"/>
    </source>
</evidence>
<dbReference type="InterPro" id="IPR036020">
    <property type="entry name" value="WW_dom_sf"/>
</dbReference>
<dbReference type="AlphaFoldDB" id="A0A814T734"/>
<evidence type="ECO:0000256" key="5">
    <source>
        <dbReference type="ARBA" id="ARBA00021136"/>
    </source>
</evidence>
<dbReference type="InterPro" id="IPR029063">
    <property type="entry name" value="SAM-dependent_MTases_sf"/>
</dbReference>
<evidence type="ECO:0000256" key="10">
    <source>
        <dbReference type="ARBA" id="ARBA00032504"/>
    </source>
</evidence>
<evidence type="ECO:0000256" key="14">
    <source>
        <dbReference type="PROSITE-ProRule" id="PRU00946"/>
    </source>
</evidence>
<dbReference type="InterPro" id="IPR000467">
    <property type="entry name" value="G_patch_dom"/>
</dbReference>
<evidence type="ECO:0000313" key="19">
    <source>
        <dbReference type="EMBL" id="CAF1154360.1"/>
    </source>
</evidence>
<comment type="catalytic activity">
    <reaction evidence="12">
        <text>a 5'-end (N(7)-methyl 5'-triphosphoguanosine)-ribonucleoside in mRNA + S-adenosyl-L-methionine = a 5'-end (N(7)-methyl 5'-triphosphoguanosine)-(2'-O-methyl-ribonucleoside) in mRNA + S-adenosyl-L-homocysteine + H(+)</text>
        <dbReference type="Rhea" id="RHEA:67020"/>
        <dbReference type="Rhea" id="RHEA-COMP:17167"/>
        <dbReference type="Rhea" id="RHEA-COMP:17168"/>
        <dbReference type="ChEBI" id="CHEBI:15378"/>
        <dbReference type="ChEBI" id="CHEBI:57856"/>
        <dbReference type="ChEBI" id="CHEBI:59789"/>
        <dbReference type="ChEBI" id="CHEBI:156461"/>
        <dbReference type="ChEBI" id="CHEBI:167609"/>
        <dbReference type="EC" id="2.1.1.57"/>
    </reaction>
</comment>
<dbReference type="PROSITE" id="PS50174">
    <property type="entry name" value="G_PATCH"/>
    <property type="match status" value="1"/>
</dbReference>
<dbReference type="GO" id="GO:0005737">
    <property type="term" value="C:cytoplasm"/>
    <property type="evidence" value="ECO:0007669"/>
    <property type="project" value="TreeGrafter"/>
</dbReference>
<feature type="binding site" evidence="14">
    <location>
        <position position="64"/>
    </location>
    <ligand>
        <name>S-adenosyl-L-methionine</name>
        <dbReference type="ChEBI" id="CHEBI:59789"/>
    </ligand>
</feature>
<dbReference type="InterPro" id="IPR025807">
    <property type="entry name" value="Adrift-typ_MeTrfase"/>
</dbReference>
<gene>
    <name evidence="19" type="ORF">PYM288_LOCUS22400</name>
</gene>
<dbReference type="Proteomes" id="UP000663854">
    <property type="component" value="Unassembled WGS sequence"/>
</dbReference>
<evidence type="ECO:0000256" key="1">
    <source>
        <dbReference type="ARBA" id="ARBA00002664"/>
    </source>
</evidence>
<dbReference type="EMBL" id="CAJNOH010000956">
    <property type="protein sequence ID" value="CAF1154360.1"/>
    <property type="molecule type" value="Genomic_DNA"/>
</dbReference>
<evidence type="ECO:0000256" key="7">
    <source>
        <dbReference type="ARBA" id="ARBA00022679"/>
    </source>
</evidence>
<dbReference type="EC" id="2.1.1.296" evidence="3"/>
<dbReference type="Pfam" id="PF00397">
    <property type="entry name" value="WW"/>
    <property type="match status" value="1"/>
</dbReference>
<dbReference type="InterPro" id="IPR050851">
    <property type="entry name" value="mRNA_Cap_2O-Ribose_MeTrfase"/>
</dbReference>
<dbReference type="EC" id="2.1.1.57" evidence="2"/>
<keyword evidence="8 14" id="KW-0949">S-adenosyl-L-methionine</keyword>
<evidence type="ECO:0000259" key="17">
    <source>
        <dbReference type="PROSITE" id="PS50174"/>
    </source>
</evidence>
<dbReference type="CDD" id="cd00201">
    <property type="entry name" value="WW"/>
    <property type="match status" value="1"/>
</dbReference>
<feature type="domain" description="Adrift-type SAM-dependent 2'-O-MTase" evidence="18">
    <location>
        <begin position="1"/>
        <end position="151"/>
    </location>
</feature>
<dbReference type="PANTHER" id="PTHR16121:SF2">
    <property type="entry name" value="CAP-SPECIFIC MRNA (NUCLEOSIDE-2'-O-)-METHYLTRANSFERASE 2"/>
    <property type="match status" value="1"/>
</dbReference>
<feature type="region of interest" description="Disordered" evidence="15">
    <location>
        <begin position="262"/>
        <end position="329"/>
    </location>
</feature>
<dbReference type="Pfam" id="PF01585">
    <property type="entry name" value="G-patch"/>
    <property type="match status" value="1"/>
</dbReference>
<dbReference type="InterPro" id="IPR002877">
    <property type="entry name" value="RNA_MeTrfase_FtsJ_dom"/>
</dbReference>
<sequence length="586" mass="65972">MTSQVVWPLRKDYNIEMCTNAWIKMAEIFSKYERLIPNDLSENEPFRSLHFGPKLSGVHLVTGDGSVDASSDPNEQESIVSELHYAEAVCAMGALAKGGSLVLKMFNLFECETICLLYILALHFKELSIFKPASSRAPNAETYIVAIGFRGIAPEVLNSLLSLVSPTFPHGKSLLSRESIPPSFLKAVIEIADYFTNKQIQALERNLDLEQKWNRNVQQAVWQLNQDIARDFRRECLIDKNPKIQRIVADPILDGSAKALGNSASQAKGGLRARAGGTLEDRQDRKRKREEFLTTSDTGDGDNKNEDDEEGPKKKRNLGHGSSIIVGRKESLRASMNDTNEMEVELSDIQQRPESAATSWAKKILEKSGFVEGQGLGRDGQGRTTPIEAAMAQTHLGFGHQDRLSMQSSSFSAPPSVPDEPLFLESDKPISAHPSALANLVLLLDRQPITSSSNLRSVLSSLFVKFDDLELLYKKREDSQSPTFQKYLADTAQRLLRREVQALDKRLWHKSHTNYQKTDPFETDDIKEKAFELIFIPRHPIQKPVEPDSGITLPEGWSKEWSRSNEQFYYFNQNTGESRWEPPKHN</sequence>
<feature type="compositionally biased region" description="Basic and acidic residues" evidence="15">
    <location>
        <begin position="279"/>
        <end position="292"/>
    </location>
</feature>
<evidence type="ECO:0000313" key="20">
    <source>
        <dbReference type="Proteomes" id="UP000663854"/>
    </source>
</evidence>
<dbReference type="Pfam" id="PF01728">
    <property type="entry name" value="FtsJ"/>
    <property type="match status" value="1"/>
</dbReference>
<feature type="domain" description="WW" evidence="16">
    <location>
        <begin position="551"/>
        <end position="585"/>
    </location>
</feature>
<evidence type="ECO:0000256" key="9">
    <source>
        <dbReference type="ARBA" id="ARBA00032227"/>
    </source>
</evidence>
<comment type="caution">
    <text evidence="14">Lacks conserved residue(s) required for the propagation of feature annotation.</text>
</comment>
<dbReference type="GO" id="GO:0120550">
    <property type="term" value="F:methyltransferase cap2 activity"/>
    <property type="evidence" value="ECO:0007669"/>
    <property type="project" value="UniProtKB-EC"/>
</dbReference>
<dbReference type="GO" id="GO:0004483">
    <property type="term" value="F:methyltransferase cap1 activity"/>
    <property type="evidence" value="ECO:0007669"/>
    <property type="project" value="UniProtKB-EC"/>
</dbReference>
<evidence type="ECO:0000256" key="6">
    <source>
        <dbReference type="ARBA" id="ARBA00022603"/>
    </source>
</evidence>
<dbReference type="SUPFAM" id="SSF53335">
    <property type="entry name" value="S-adenosyl-L-methionine-dependent methyltransferases"/>
    <property type="match status" value="1"/>
</dbReference>
<feature type="active site" description="Proton acceptor" evidence="14">
    <location>
        <position position="104"/>
    </location>
</feature>
<comment type="function">
    <text evidence="1">S-adenosyl-L-methionine-dependent methyltransferase that mediates mRNA cap1 2'-O-ribose methylation to the 5'-cap structure of mRNAs. Methylates the ribose of the first nucleotide of a m(7)GpppG-capped mRNA and small nuclear RNA (snRNA) to produce m(7)GpppRm (cap1). Displays a preference for cap0 transcripts. Cap1 modification is linked to higher levels of translation. May be involved in the interferon response pathway.</text>
</comment>
<dbReference type="SMART" id="SM00456">
    <property type="entry name" value="WW"/>
    <property type="match status" value="1"/>
</dbReference>
<keyword evidence="6 14" id="KW-0489">Methyltransferase</keyword>
<dbReference type="SUPFAM" id="SSF51045">
    <property type="entry name" value="WW domain"/>
    <property type="match status" value="1"/>
</dbReference>
<dbReference type="Gene3D" id="2.20.70.10">
    <property type="match status" value="1"/>
</dbReference>
<evidence type="ECO:0000256" key="4">
    <source>
        <dbReference type="ARBA" id="ARBA00021134"/>
    </source>
</evidence>
<organism evidence="19 20">
    <name type="scientific">Rotaria sordida</name>
    <dbReference type="NCBI Taxonomy" id="392033"/>
    <lineage>
        <taxon>Eukaryota</taxon>
        <taxon>Metazoa</taxon>
        <taxon>Spiralia</taxon>
        <taxon>Gnathifera</taxon>
        <taxon>Rotifera</taxon>
        <taxon>Eurotatoria</taxon>
        <taxon>Bdelloidea</taxon>
        <taxon>Philodinida</taxon>
        <taxon>Philodinidae</taxon>
        <taxon>Rotaria</taxon>
    </lineage>
</organism>
<dbReference type="PROSITE" id="PS50020">
    <property type="entry name" value="WW_DOMAIN_2"/>
    <property type="match status" value="1"/>
</dbReference>
<name>A0A814T734_9BILA</name>
<reference evidence="19" key="1">
    <citation type="submission" date="2021-02" db="EMBL/GenBank/DDBJ databases">
        <authorList>
            <person name="Nowell W R."/>
        </authorList>
    </citation>
    <scope>NUCLEOTIDE SEQUENCE</scope>
</reference>
<evidence type="ECO:0000256" key="3">
    <source>
        <dbReference type="ARBA" id="ARBA00012770"/>
    </source>
</evidence>
<dbReference type="InterPro" id="IPR001202">
    <property type="entry name" value="WW_dom"/>
</dbReference>
<evidence type="ECO:0000256" key="2">
    <source>
        <dbReference type="ARBA" id="ARBA00011923"/>
    </source>
</evidence>
<evidence type="ECO:0000256" key="13">
    <source>
        <dbReference type="ARBA" id="ARBA00049477"/>
    </source>
</evidence>
<comment type="caution">
    <text evidence="19">The sequence shown here is derived from an EMBL/GenBank/DDBJ whole genome shotgun (WGS) entry which is preliminary data.</text>
</comment>
<comment type="catalytic activity">
    <reaction evidence="13">
        <text>a 5'-end (N(7)-methyl 5'-triphosphoguanosine)-(2'-O-methyl-ribonucleoside)-(ribonucleotide) in mRNA + S-adenosyl-L-methionine = a 5'-end (N(7)-methyl 5'-triphosphoguanosine)-(2'-O-methyl-ribonucleoside)-(2'-O-methyl-ribonucleotide) in mRNA + S-adenosyl-L-homocysteine + H(+)</text>
        <dbReference type="Rhea" id="RHEA:67024"/>
        <dbReference type="Rhea" id="RHEA-COMP:17169"/>
        <dbReference type="Rhea" id="RHEA-COMP:17170"/>
        <dbReference type="ChEBI" id="CHEBI:15378"/>
        <dbReference type="ChEBI" id="CHEBI:57856"/>
        <dbReference type="ChEBI" id="CHEBI:59789"/>
        <dbReference type="ChEBI" id="CHEBI:167612"/>
        <dbReference type="ChEBI" id="CHEBI:167614"/>
        <dbReference type="EC" id="2.1.1.296"/>
    </reaction>
</comment>
<protein>
    <recommendedName>
        <fullName evidence="5">Cap-specific mRNA (nucleoside-2'-O-)-methyltransferase 1</fullName>
        <ecNumber evidence="3">2.1.1.296</ecNumber>
        <ecNumber evidence="2">2.1.1.57</ecNumber>
    </recommendedName>
    <alternativeName>
        <fullName evidence="11">Cap methyltransferase 1</fullName>
    </alternativeName>
    <alternativeName>
        <fullName evidence="4">Cap-specific mRNA (nucleoside-2'-O-)-methyltransferase 2</fullName>
    </alternativeName>
    <alternativeName>
        <fullName evidence="10">Cap1 2'O-ribose methyltransferase 1</fullName>
    </alternativeName>
    <alternativeName>
        <fullName evidence="9">FtsJ methyltransferase domain-containing protein 2</fullName>
    </alternativeName>
</protein>
<dbReference type="PROSITE" id="PS01159">
    <property type="entry name" value="WW_DOMAIN_1"/>
    <property type="match status" value="1"/>
</dbReference>
<evidence type="ECO:0000259" key="18">
    <source>
        <dbReference type="PROSITE" id="PS51614"/>
    </source>
</evidence>
<evidence type="ECO:0000256" key="15">
    <source>
        <dbReference type="SAM" id="MobiDB-lite"/>
    </source>
</evidence>
<evidence type="ECO:0000256" key="11">
    <source>
        <dbReference type="ARBA" id="ARBA00032519"/>
    </source>
</evidence>
<accession>A0A814T734</accession>
<feature type="domain" description="G-patch" evidence="17">
    <location>
        <begin position="357"/>
        <end position="403"/>
    </location>
</feature>
<dbReference type="PROSITE" id="PS51614">
    <property type="entry name" value="SAM_MT_ADRIFT"/>
    <property type="match status" value="1"/>
</dbReference>
<dbReference type="Gene3D" id="3.40.50.12760">
    <property type="match status" value="1"/>
</dbReference>
<evidence type="ECO:0000259" key="16">
    <source>
        <dbReference type="PROSITE" id="PS50020"/>
    </source>
</evidence>
<dbReference type="GO" id="GO:0006370">
    <property type="term" value="P:7-methylguanosine mRNA capping"/>
    <property type="evidence" value="ECO:0007669"/>
    <property type="project" value="TreeGrafter"/>
</dbReference>
<dbReference type="GO" id="GO:0005634">
    <property type="term" value="C:nucleus"/>
    <property type="evidence" value="ECO:0007669"/>
    <property type="project" value="UniProtKB-ARBA"/>
</dbReference>
<evidence type="ECO:0000256" key="12">
    <source>
        <dbReference type="ARBA" id="ARBA00049042"/>
    </source>
</evidence>
<proteinExistence type="predicted"/>
<keyword evidence="7 14" id="KW-0808">Transferase</keyword>
<dbReference type="GO" id="GO:0032259">
    <property type="term" value="P:methylation"/>
    <property type="evidence" value="ECO:0007669"/>
    <property type="project" value="UniProtKB-KW"/>
</dbReference>